<accession>A0A937D7Z8</accession>
<keyword evidence="1" id="KW-1133">Transmembrane helix</keyword>
<organism evidence="2 3">
    <name type="scientific">Aquimarina mytili</name>
    <dbReference type="NCBI Taxonomy" id="874423"/>
    <lineage>
        <taxon>Bacteria</taxon>
        <taxon>Pseudomonadati</taxon>
        <taxon>Bacteroidota</taxon>
        <taxon>Flavobacteriia</taxon>
        <taxon>Flavobacteriales</taxon>
        <taxon>Flavobacteriaceae</taxon>
        <taxon>Aquimarina</taxon>
    </lineage>
</organism>
<dbReference type="AlphaFoldDB" id="A0A937D7Z8"/>
<keyword evidence="3" id="KW-1185">Reference proteome</keyword>
<gene>
    <name evidence="2" type="ORF">JJQ60_01735</name>
</gene>
<name>A0A937D7Z8_9FLAO</name>
<protein>
    <recommendedName>
        <fullName evidence="4">DUF4149 domain-containing protein</fullName>
    </recommendedName>
</protein>
<proteinExistence type="predicted"/>
<feature type="transmembrane region" description="Helical" evidence="1">
    <location>
        <begin position="7"/>
        <end position="29"/>
    </location>
</feature>
<evidence type="ECO:0000313" key="3">
    <source>
        <dbReference type="Proteomes" id="UP000651057"/>
    </source>
</evidence>
<evidence type="ECO:0000256" key="1">
    <source>
        <dbReference type="SAM" id="Phobius"/>
    </source>
</evidence>
<sequence length="149" mass="16879">MKQHYINYAIATIFIWIGCVCAISFMEAWLKFQAHGITTKLGLGIGQLVFYALNKVEIACAVLVSICLFASKITSKWFLGWPLLLLPLFILGLQSSWLLPALDHRADAIISGQELPKSRLHLWYVILEIVKVISLFISGMKLFRIKNEN</sequence>
<keyword evidence="1" id="KW-0812">Transmembrane</keyword>
<dbReference type="PROSITE" id="PS51257">
    <property type="entry name" value="PROKAR_LIPOPROTEIN"/>
    <property type="match status" value="1"/>
</dbReference>
<keyword evidence="1" id="KW-0472">Membrane</keyword>
<comment type="caution">
    <text evidence="2">The sequence shown here is derived from an EMBL/GenBank/DDBJ whole genome shotgun (WGS) entry which is preliminary data.</text>
</comment>
<evidence type="ECO:0000313" key="2">
    <source>
        <dbReference type="EMBL" id="MBL0682227.1"/>
    </source>
</evidence>
<dbReference type="RefSeq" id="WP_201916226.1">
    <property type="nucleotide sequence ID" value="NZ_BAABAX010000001.1"/>
</dbReference>
<dbReference type="EMBL" id="JAERQJ010000001">
    <property type="protein sequence ID" value="MBL0682227.1"/>
    <property type="molecule type" value="Genomic_DNA"/>
</dbReference>
<evidence type="ECO:0008006" key="4">
    <source>
        <dbReference type="Google" id="ProtNLM"/>
    </source>
</evidence>
<feature type="transmembrane region" description="Helical" evidence="1">
    <location>
        <begin position="83"/>
        <end position="102"/>
    </location>
</feature>
<reference evidence="2" key="1">
    <citation type="submission" date="2021-01" db="EMBL/GenBank/DDBJ databases">
        <authorList>
            <person name="Zhong Y.L."/>
        </authorList>
    </citation>
    <scope>NUCLEOTIDE SEQUENCE</scope>
    <source>
        <strain evidence="2">KCTC 23302</strain>
    </source>
</reference>
<feature type="transmembrane region" description="Helical" evidence="1">
    <location>
        <begin position="122"/>
        <end position="143"/>
    </location>
</feature>
<feature type="transmembrane region" description="Helical" evidence="1">
    <location>
        <begin position="49"/>
        <end position="71"/>
    </location>
</feature>
<dbReference type="Proteomes" id="UP000651057">
    <property type="component" value="Unassembled WGS sequence"/>
</dbReference>